<comment type="caution">
    <text evidence="1">The sequence shown here is derived from an EMBL/GenBank/DDBJ whole genome shotgun (WGS) entry which is preliminary data.</text>
</comment>
<dbReference type="EMBL" id="BMAW01064803">
    <property type="protein sequence ID" value="GFT47173.1"/>
    <property type="molecule type" value="Genomic_DNA"/>
</dbReference>
<proteinExistence type="predicted"/>
<gene>
    <name evidence="1" type="ORF">NPIL_119641</name>
</gene>
<dbReference type="Proteomes" id="UP000887013">
    <property type="component" value="Unassembled WGS sequence"/>
</dbReference>
<name>A0A8X6P2N0_NEPPI</name>
<reference evidence="1" key="1">
    <citation type="submission" date="2020-08" db="EMBL/GenBank/DDBJ databases">
        <title>Multicomponent nature underlies the extraordinary mechanical properties of spider dragline silk.</title>
        <authorList>
            <person name="Kono N."/>
            <person name="Nakamura H."/>
            <person name="Mori M."/>
            <person name="Yoshida Y."/>
            <person name="Ohtoshi R."/>
            <person name="Malay A.D."/>
            <person name="Moran D.A.P."/>
            <person name="Tomita M."/>
            <person name="Numata K."/>
            <person name="Arakawa K."/>
        </authorList>
    </citation>
    <scope>NUCLEOTIDE SEQUENCE</scope>
</reference>
<evidence type="ECO:0000313" key="2">
    <source>
        <dbReference type="Proteomes" id="UP000887013"/>
    </source>
</evidence>
<protein>
    <submittedName>
        <fullName evidence="1">Uncharacterized protein</fullName>
    </submittedName>
</protein>
<organism evidence="1 2">
    <name type="scientific">Nephila pilipes</name>
    <name type="common">Giant wood spider</name>
    <name type="synonym">Nephila maculata</name>
    <dbReference type="NCBI Taxonomy" id="299642"/>
    <lineage>
        <taxon>Eukaryota</taxon>
        <taxon>Metazoa</taxon>
        <taxon>Ecdysozoa</taxon>
        <taxon>Arthropoda</taxon>
        <taxon>Chelicerata</taxon>
        <taxon>Arachnida</taxon>
        <taxon>Araneae</taxon>
        <taxon>Araneomorphae</taxon>
        <taxon>Entelegynae</taxon>
        <taxon>Araneoidea</taxon>
        <taxon>Nephilidae</taxon>
        <taxon>Nephila</taxon>
    </lineage>
</organism>
<keyword evidence="2" id="KW-1185">Reference proteome</keyword>
<accession>A0A8X6P2N0</accession>
<dbReference type="AlphaFoldDB" id="A0A8X6P2N0"/>
<evidence type="ECO:0000313" key="1">
    <source>
        <dbReference type="EMBL" id="GFT47173.1"/>
    </source>
</evidence>
<sequence>MAGREALLPPLHVTTTCKELNFNISTMNGKAFLKASHSNKSPNPISSEAIISGSLLQTHVPAQVLETSDIQETSETIIPEIEGKRSPGIGFHHSRS</sequence>